<proteinExistence type="predicted"/>
<gene>
    <name evidence="1" type="ORF">K491DRAFT_721669</name>
</gene>
<dbReference type="Proteomes" id="UP000799324">
    <property type="component" value="Unassembled WGS sequence"/>
</dbReference>
<evidence type="ECO:0000313" key="1">
    <source>
        <dbReference type="EMBL" id="KAF2649402.1"/>
    </source>
</evidence>
<dbReference type="EMBL" id="MU004493">
    <property type="protein sequence ID" value="KAF2649402.1"/>
    <property type="molecule type" value="Genomic_DNA"/>
</dbReference>
<organism evidence="1 2">
    <name type="scientific">Lophiostoma macrostomum CBS 122681</name>
    <dbReference type="NCBI Taxonomy" id="1314788"/>
    <lineage>
        <taxon>Eukaryota</taxon>
        <taxon>Fungi</taxon>
        <taxon>Dikarya</taxon>
        <taxon>Ascomycota</taxon>
        <taxon>Pezizomycotina</taxon>
        <taxon>Dothideomycetes</taxon>
        <taxon>Pleosporomycetidae</taxon>
        <taxon>Pleosporales</taxon>
        <taxon>Lophiostomataceae</taxon>
        <taxon>Lophiostoma</taxon>
    </lineage>
</organism>
<keyword evidence="2" id="KW-1185">Reference proteome</keyword>
<evidence type="ECO:0000313" key="2">
    <source>
        <dbReference type="Proteomes" id="UP000799324"/>
    </source>
</evidence>
<reference evidence="1" key="1">
    <citation type="journal article" date="2020" name="Stud. Mycol.">
        <title>101 Dothideomycetes genomes: a test case for predicting lifestyles and emergence of pathogens.</title>
        <authorList>
            <person name="Haridas S."/>
            <person name="Albert R."/>
            <person name="Binder M."/>
            <person name="Bloem J."/>
            <person name="Labutti K."/>
            <person name="Salamov A."/>
            <person name="Andreopoulos B."/>
            <person name="Baker S."/>
            <person name="Barry K."/>
            <person name="Bills G."/>
            <person name="Bluhm B."/>
            <person name="Cannon C."/>
            <person name="Castanera R."/>
            <person name="Culley D."/>
            <person name="Daum C."/>
            <person name="Ezra D."/>
            <person name="Gonzalez J."/>
            <person name="Henrissat B."/>
            <person name="Kuo A."/>
            <person name="Liang C."/>
            <person name="Lipzen A."/>
            <person name="Lutzoni F."/>
            <person name="Magnuson J."/>
            <person name="Mondo S."/>
            <person name="Nolan M."/>
            <person name="Ohm R."/>
            <person name="Pangilinan J."/>
            <person name="Park H.-J."/>
            <person name="Ramirez L."/>
            <person name="Alfaro M."/>
            <person name="Sun H."/>
            <person name="Tritt A."/>
            <person name="Yoshinaga Y."/>
            <person name="Zwiers L.-H."/>
            <person name="Turgeon B."/>
            <person name="Goodwin S."/>
            <person name="Spatafora J."/>
            <person name="Crous P."/>
            <person name="Grigoriev I."/>
        </authorList>
    </citation>
    <scope>NUCLEOTIDE SEQUENCE</scope>
    <source>
        <strain evidence="1">CBS 122681</strain>
    </source>
</reference>
<dbReference type="AlphaFoldDB" id="A0A6A6SPF0"/>
<dbReference type="OrthoDB" id="407832at2759"/>
<sequence>MWLANPCQVIALQHIEFGRMMLANHEAQLQSRRLGGGELASQASEAFLLHSTRIICGLAACHSDRHEALTGAAVAISMCGKFVRSAGERAAMMSILDKLKNEFIWNVGHAMGELSNAAADAI</sequence>
<accession>A0A6A6SPF0</accession>
<protein>
    <submittedName>
        <fullName evidence="1">Uncharacterized protein</fullName>
    </submittedName>
</protein>
<name>A0A6A6SPF0_9PLEO</name>